<keyword evidence="1" id="KW-0805">Transcription regulation</keyword>
<dbReference type="GO" id="GO:0003700">
    <property type="term" value="F:DNA-binding transcription factor activity"/>
    <property type="evidence" value="ECO:0007669"/>
    <property type="project" value="InterPro"/>
</dbReference>
<dbReference type="GO" id="GO:0043565">
    <property type="term" value="F:sequence-specific DNA binding"/>
    <property type="evidence" value="ECO:0007669"/>
    <property type="project" value="InterPro"/>
</dbReference>
<dbReference type="PANTHER" id="PTHR43280">
    <property type="entry name" value="ARAC-FAMILY TRANSCRIPTIONAL REGULATOR"/>
    <property type="match status" value="1"/>
</dbReference>
<gene>
    <name evidence="6" type="ORF">BSIN_0898</name>
</gene>
<dbReference type="SUPFAM" id="SSF46689">
    <property type="entry name" value="Homeodomain-like"/>
    <property type="match status" value="2"/>
</dbReference>
<dbReference type="PROSITE" id="PS01124">
    <property type="entry name" value="HTH_ARAC_FAMILY_2"/>
    <property type="match status" value="1"/>
</dbReference>
<evidence type="ECO:0000256" key="3">
    <source>
        <dbReference type="ARBA" id="ARBA00023163"/>
    </source>
</evidence>
<dbReference type="SMART" id="SM00342">
    <property type="entry name" value="HTH_ARAC"/>
    <property type="match status" value="1"/>
</dbReference>
<accession>A0A238HAR7</accession>
<dbReference type="AlphaFoldDB" id="A0A238HAR7"/>
<feature type="region of interest" description="Disordered" evidence="4">
    <location>
        <begin position="371"/>
        <end position="396"/>
    </location>
</feature>
<proteinExistence type="predicted"/>
<dbReference type="Proteomes" id="UP000198460">
    <property type="component" value="Unassembled WGS sequence"/>
</dbReference>
<reference evidence="6 7" key="1">
    <citation type="submission" date="2017-04" db="EMBL/GenBank/DDBJ databases">
        <authorList>
            <person name="Afonso C.L."/>
            <person name="Miller P.J."/>
            <person name="Scott M.A."/>
            <person name="Spackman E."/>
            <person name="Goraichik I."/>
            <person name="Dimitrov K.M."/>
            <person name="Suarez D.L."/>
            <person name="Swayne D.E."/>
        </authorList>
    </citation>
    <scope>NUCLEOTIDE SEQUENCE [LARGE SCALE GENOMIC DNA]</scope>
    <source>
        <strain evidence="6">LMG 28154</strain>
    </source>
</reference>
<sequence>MKPQYERVTIPAGCSIRVYHRRLAAIPFEWHHHPEYELTLTLNSRGRRFIGDHAADYDGDDLALVPPNLPHTWASEERIDPDAPQVALVVWFTGDWARRVADCCLEFGKLHSLLRRAAPGLAFGQQAAAAMRARLPALLDASPRARLAAVLDSLAELAEAAAQPLATAAAYSAKAAGVAASKGQAQAARSATGQLWTEPAAAWPRLTDGGSDRVASRGTESRETNPAQTLVTVSIPANSNCAQSSATPAGPVAASPIPEAERLDRVLDLLERRFHEPLRIAELAAAAHLSERSLQRRFAQHVGESIGRYLQRVRIAYSSRQLTATDWPIAVIAARAGFSNLSNFNRQFRTVRNMTPREYRQWFAAHGRVADSPEEPAPLNVRSPSLERRSSRQTRR</sequence>
<evidence type="ECO:0000313" key="7">
    <source>
        <dbReference type="Proteomes" id="UP000198460"/>
    </source>
</evidence>
<dbReference type="RefSeq" id="WP_089341786.1">
    <property type="nucleotide sequence ID" value="NZ_FXAN01000094.1"/>
</dbReference>
<dbReference type="InterPro" id="IPR018062">
    <property type="entry name" value="HTH_AraC-typ_CS"/>
</dbReference>
<dbReference type="Pfam" id="PF02311">
    <property type="entry name" value="AraC_binding"/>
    <property type="match status" value="1"/>
</dbReference>
<protein>
    <submittedName>
        <fullName evidence="6">Transcriptional regulator, AraC family</fullName>
    </submittedName>
</protein>
<keyword evidence="2" id="KW-0238">DNA-binding</keyword>
<evidence type="ECO:0000313" key="6">
    <source>
        <dbReference type="EMBL" id="SMG02278.1"/>
    </source>
</evidence>
<dbReference type="SUPFAM" id="SSF51182">
    <property type="entry name" value="RmlC-like cupins"/>
    <property type="match status" value="1"/>
</dbReference>
<feature type="region of interest" description="Disordered" evidence="4">
    <location>
        <begin position="199"/>
        <end position="230"/>
    </location>
</feature>
<dbReference type="InterPro" id="IPR018060">
    <property type="entry name" value="HTH_AraC"/>
</dbReference>
<dbReference type="CDD" id="cd06976">
    <property type="entry name" value="cupin_MtlR-like_N"/>
    <property type="match status" value="1"/>
</dbReference>
<dbReference type="EMBL" id="FXAN01000094">
    <property type="protein sequence ID" value="SMG02278.1"/>
    <property type="molecule type" value="Genomic_DNA"/>
</dbReference>
<dbReference type="InterPro" id="IPR011051">
    <property type="entry name" value="RmlC_Cupin_sf"/>
</dbReference>
<dbReference type="InterPro" id="IPR009057">
    <property type="entry name" value="Homeodomain-like_sf"/>
</dbReference>
<keyword evidence="3" id="KW-0804">Transcription</keyword>
<evidence type="ECO:0000259" key="5">
    <source>
        <dbReference type="PROSITE" id="PS01124"/>
    </source>
</evidence>
<dbReference type="PROSITE" id="PS00041">
    <property type="entry name" value="HTH_ARAC_FAMILY_1"/>
    <property type="match status" value="1"/>
</dbReference>
<dbReference type="PANTHER" id="PTHR43280:SF27">
    <property type="entry name" value="TRANSCRIPTIONAL REGULATOR MTLR"/>
    <property type="match status" value="1"/>
</dbReference>
<evidence type="ECO:0000256" key="1">
    <source>
        <dbReference type="ARBA" id="ARBA00023015"/>
    </source>
</evidence>
<feature type="domain" description="HTH araC/xylS-type" evidence="5">
    <location>
        <begin position="264"/>
        <end position="362"/>
    </location>
</feature>
<feature type="compositionally biased region" description="Basic and acidic residues" evidence="4">
    <location>
        <begin position="210"/>
        <end position="223"/>
    </location>
</feature>
<dbReference type="Pfam" id="PF12833">
    <property type="entry name" value="HTH_18"/>
    <property type="match status" value="1"/>
</dbReference>
<evidence type="ECO:0000256" key="2">
    <source>
        <dbReference type="ARBA" id="ARBA00023125"/>
    </source>
</evidence>
<organism evidence="6 7">
    <name type="scientific">Burkholderia singularis</name>
    <dbReference type="NCBI Taxonomy" id="1503053"/>
    <lineage>
        <taxon>Bacteria</taxon>
        <taxon>Pseudomonadati</taxon>
        <taxon>Pseudomonadota</taxon>
        <taxon>Betaproteobacteria</taxon>
        <taxon>Burkholderiales</taxon>
        <taxon>Burkholderiaceae</taxon>
        <taxon>Burkholderia</taxon>
        <taxon>pseudomallei group</taxon>
    </lineage>
</organism>
<name>A0A238HAR7_9BURK</name>
<dbReference type="Gene3D" id="1.10.10.60">
    <property type="entry name" value="Homeodomain-like"/>
    <property type="match status" value="1"/>
</dbReference>
<dbReference type="InterPro" id="IPR003313">
    <property type="entry name" value="AraC-bd"/>
</dbReference>
<evidence type="ECO:0000256" key="4">
    <source>
        <dbReference type="SAM" id="MobiDB-lite"/>
    </source>
</evidence>